<organism evidence="1 2">
    <name type="scientific">Pseudomonas fluorescens</name>
    <dbReference type="NCBI Taxonomy" id="294"/>
    <lineage>
        <taxon>Bacteria</taxon>
        <taxon>Pseudomonadati</taxon>
        <taxon>Pseudomonadota</taxon>
        <taxon>Gammaproteobacteria</taxon>
        <taxon>Pseudomonadales</taxon>
        <taxon>Pseudomonadaceae</taxon>
        <taxon>Pseudomonas</taxon>
    </lineage>
</organism>
<dbReference type="EMBL" id="CABVIE010000005">
    <property type="protein sequence ID" value="VVO81793.1"/>
    <property type="molecule type" value="Genomic_DNA"/>
</dbReference>
<protein>
    <submittedName>
        <fullName evidence="1">Uncharacterized protein</fullName>
    </submittedName>
</protein>
<dbReference type="AlphaFoldDB" id="A0A8H2RSF7"/>
<gene>
    <name evidence="1" type="ORF">PS900_01855</name>
</gene>
<accession>A0A8H2RSF7</accession>
<proteinExistence type="predicted"/>
<evidence type="ECO:0000313" key="1">
    <source>
        <dbReference type="EMBL" id="VVO81793.1"/>
    </source>
</evidence>
<sequence length="111" mass="12131">MSRSPCPVGFTQSVEIVVRALNVPVLVGVLTARIAQFTRTYPGFIGALVQVSEQQDAVRMQLNWVSRKHGEAALEKTKDGEPDLFQIASDLQASALIFRTFVVAADISISR</sequence>
<dbReference type="RefSeq" id="WP_150757562.1">
    <property type="nucleotide sequence ID" value="NZ_CABVIE010000005.1"/>
</dbReference>
<reference evidence="1 2" key="1">
    <citation type="submission" date="2019-09" db="EMBL/GenBank/DDBJ databases">
        <authorList>
            <person name="Chandra G."/>
            <person name="Truman W A."/>
        </authorList>
    </citation>
    <scope>NUCLEOTIDE SEQUENCE [LARGE SCALE GENOMIC DNA]</scope>
    <source>
        <strain evidence="1">PS900</strain>
    </source>
</reference>
<evidence type="ECO:0000313" key="2">
    <source>
        <dbReference type="Proteomes" id="UP000325723"/>
    </source>
</evidence>
<name>A0A8H2RSF7_PSEFL</name>
<dbReference type="Proteomes" id="UP000325723">
    <property type="component" value="Unassembled WGS sequence"/>
</dbReference>
<comment type="caution">
    <text evidence="1">The sequence shown here is derived from an EMBL/GenBank/DDBJ whole genome shotgun (WGS) entry which is preliminary data.</text>
</comment>